<dbReference type="Proteomes" id="UP000289340">
    <property type="component" value="Chromosome 8"/>
</dbReference>
<sequence>VHVFKCNWVNANVGVCQDKMGFTLVGLQKMPFINAKNEEDDVYTTHNDHDEGPMSTPPRSPPPSNAHSGLGVVWNKEEGFVEDDFVVDFLGENALLASIAENEKQTEMAARVSTWKQRIENNLEEQESHPPFDIQDYGERVLHKKVKEKAAKLGKFFPKDLFSRSRSKNVLAMTFRQVVLQQIWSFVLTVFQPGEERKMVDLETPREVPASFALSSTDEYLISVLSEAICISALQSTQIQPSIEKYGDKICDAILPRKGPVTGAMSKRLQEDWARVAEEGPRVLMNLRVDF</sequence>
<dbReference type="PANTHER" id="PTHR35694:SF1">
    <property type="entry name" value="DENEDDYLASE"/>
    <property type="match status" value="1"/>
</dbReference>
<reference evidence="3 4" key="1">
    <citation type="submission" date="2018-09" db="EMBL/GenBank/DDBJ databases">
        <title>A high-quality reference genome of wild soybean provides a powerful tool to mine soybean genomes.</title>
        <authorList>
            <person name="Xie M."/>
            <person name="Chung C.Y.L."/>
            <person name="Li M.-W."/>
            <person name="Wong F.-L."/>
            <person name="Chan T.-F."/>
            <person name="Lam H.-M."/>
        </authorList>
    </citation>
    <scope>NUCLEOTIDE SEQUENCE [LARGE SCALE GENOMIC DNA]</scope>
    <source>
        <strain evidence="4">cv. W05</strain>
        <tissue evidence="3">Hypocotyl of etiolated seedlings</tissue>
    </source>
</reference>
<feature type="non-terminal residue" evidence="3">
    <location>
        <position position="1"/>
    </location>
</feature>
<name>A0A445JKQ6_GLYSO</name>
<proteinExistence type="predicted"/>
<dbReference type="Pfam" id="PF16858">
    <property type="entry name" value="CNDH2_C"/>
    <property type="match status" value="1"/>
</dbReference>
<organism evidence="3 4">
    <name type="scientific">Glycine soja</name>
    <name type="common">Wild soybean</name>
    <dbReference type="NCBI Taxonomy" id="3848"/>
    <lineage>
        <taxon>Eukaryota</taxon>
        <taxon>Viridiplantae</taxon>
        <taxon>Streptophyta</taxon>
        <taxon>Embryophyta</taxon>
        <taxon>Tracheophyta</taxon>
        <taxon>Spermatophyta</taxon>
        <taxon>Magnoliopsida</taxon>
        <taxon>eudicotyledons</taxon>
        <taxon>Gunneridae</taxon>
        <taxon>Pentapetalae</taxon>
        <taxon>rosids</taxon>
        <taxon>fabids</taxon>
        <taxon>Fabales</taxon>
        <taxon>Fabaceae</taxon>
        <taxon>Papilionoideae</taxon>
        <taxon>50 kb inversion clade</taxon>
        <taxon>NPAAA clade</taxon>
        <taxon>indigoferoid/millettioid clade</taxon>
        <taxon>Phaseoleae</taxon>
        <taxon>Glycine</taxon>
        <taxon>Glycine subgen. Soja</taxon>
    </lineage>
</organism>
<keyword evidence="4" id="KW-1185">Reference proteome</keyword>
<dbReference type="InterPro" id="IPR031737">
    <property type="entry name" value="CNDH2_C"/>
</dbReference>
<accession>A0A445JKQ6</accession>
<feature type="domain" description="Condensin-2 complex subunit H2 C-terminal" evidence="2">
    <location>
        <begin position="94"/>
        <end position="146"/>
    </location>
</feature>
<gene>
    <name evidence="3" type="ORF">D0Y65_021770</name>
</gene>
<evidence type="ECO:0000313" key="4">
    <source>
        <dbReference type="Proteomes" id="UP000289340"/>
    </source>
</evidence>
<feature type="compositionally biased region" description="Pro residues" evidence="1">
    <location>
        <begin position="55"/>
        <end position="64"/>
    </location>
</feature>
<evidence type="ECO:0000259" key="2">
    <source>
        <dbReference type="Pfam" id="PF16858"/>
    </source>
</evidence>
<evidence type="ECO:0000256" key="1">
    <source>
        <dbReference type="SAM" id="MobiDB-lite"/>
    </source>
</evidence>
<feature type="region of interest" description="Disordered" evidence="1">
    <location>
        <begin position="43"/>
        <end position="68"/>
    </location>
</feature>
<dbReference type="AlphaFoldDB" id="A0A445JKQ6"/>
<protein>
    <submittedName>
        <fullName evidence="3">Condensin-2 complex subunit H2</fullName>
    </submittedName>
</protein>
<dbReference type="PANTHER" id="PTHR35694">
    <property type="entry name" value="DENEDDYLASE"/>
    <property type="match status" value="1"/>
</dbReference>
<evidence type="ECO:0000313" key="3">
    <source>
        <dbReference type="EMBL" id="RZB99033.1"/>
    </source>
</evidence>
<comment type="caution">
    <text evidence="3">The sequence shown here is derived from an EMBL/GenBank/DDBJ whole genome shotgun (WGS) entry which is preliminary data.</text>
</comment>
<dbReference type="EMBL" id="QZWG01000008">
    <property type="protein sequence ID" value="RZB99033.1"/>
    <property type="molecule type" value="Genomic_DNA"/>
</dbReference>